<dbReference type="AlphaFoldDB" id="A0A1X7HMF5"/>
<name>A0A1X7HMF5_9BACL</name>
<dbReference type="Proteomes" id="UP000192940">
    <property type="component" value="Chromosome I"/>
</dbReference>
<sequence>MKTEKKGGVLIKDSYSPDKEDKNIILFPKTLDYYQIQLTVMLENERYGEAMELLRFLLQCQGQNERNYEEWQALLEWLEAAFPQAVSGPASQEEADSESDEDEADMARRMVQDKLAQDAGYADKLLDTVMNGPLTEQTVLALEQLAYLDRPEVDVALTTWLKEQSLHPLLQFRVLQTLRRREMTGFVTLQRGAETVEIEVEHVPLSHSEFPNAILQILERVAEKTEIHEPTLYYFAQELWTQFVMAIYGTTDYRSMLDGEESTLDIWAAALHDIVSESLKGIRAEEEVRSYYEITDTMRFRYEGAYRSLKQFVSAGVED</sequence>
<evidence type="ECO:0000313" key="1">
    <source>
        <dbReference type="EMBL" id="SMF89300.1"/>
    </source>
</evidence>
<reference evidence="1 2" key="1">
    <citation type="submission" date="2017-04" db="EMBL/GenBank/DDBJ databases">
        <authorList>
            <person name="Afonso C.L."/>
            <person name="Miller P.J."/>
            <person name="Scott M.A."/>
            <person name="Spackman E."/>
            <person name="Goraichik I."/>
            <person name="Dimitrov K.M."/>
            <person name="Suarez D.L."/>
            <person name="Swayne D.E."/>
        </authorList>
    </citation>
    <scope>NUCLEOTIDE SEQUENCE [LARGE SCALE GENOMIC DNA]</scope>
    <source>
        <strain evidence="1 2">N3/975</strain>
    </source>
</reference>
<accession>A0A1X7HMF5</accession>
<keyword evidence="2" id="KW-1185">Reference proteome</keyword>
<proteinExistence type="predicted"/>
<dbReference type="RefSeq" id="WP_425298552.1">
    <property type="nucleotide sequence ID" value="NZ_LT840184.1"/>
</dbReference>
<organism evidence="1 2">
    <name type="scientific">Paenibacillus uliginis N3/975</name>
    <dbReference type="NCBI Taxonomy" id="1313296"/>
    <lineage>
        <taxon>Bacteria</taxon>
        <taxon>Bacillati</taxon>
        <taxon>Bacillota</taxon>
        <taxon>Bacilli</taxon>
        <taxon>Bacillales</taxon>
        <taxon>Paenibacillaceae</taxon>
        <taxon>Paenibacillus</taxon>
    </lineage>
</organism>
<dbReference type="STRING" id="1313296.SAMN05661091_4598"/>
<evidence type="ECO:0000313" key="2">
    <source>
        <dbReference type="Proteomes" id="UP000192940"/>
    </source>
</evidence>
<dbReference type="EMBL" id="LT840184">
    <property type="protein sequence ID" value="SMF89300.1"/>
    <property type="molecule type" value="Genomic_DNA"/>
</dbReference>
<gene>
    <name evidence="1" type="ORF">SAMN05661091_4598</name>
</gene>
<protein>
    <submittedName>
        <fullName evidence="1">Uncharacterized protein</fullName>
    </submittedName>
</protein>